<dbReference type="AlphaFoldDB" id="E4NCG1"/>
<sequence length="86" mass="8738">MVFPPVDGVSGAPGSVLDRRMVRAVRAGSGRRPRGVNEDGPAGGVRPDAGRDGHRVDAAGRWVGGSADSAGQAGWWSGGLTGWWAG</sequence>
<evidence type="ECO:0000313" key="2">
    <source>
        <dbReference type="EMBL" id="BAJ28892.1"/>
    </source>
</evidence>
<evidence type="ECO:0000256" key="1">
    <source>
        <dbReference type="SAM" id="MobiDB-lite"/>
    </source>
</evidence>
<feature type="region of interest" description="Disordered" evidence="1">
    <location>
        <begin position="25"/>
        <end position="71"/>
    </location>
</feature>
<reference evidence="2 3" key="1">
    <citation type="journal article" date="2010" name="DNA Res.">
        <title>Genome sequence of Kitasatospora setae NBRC 14216T: an evolutionary snapshot of the family Streptomycetaceae.</title>
        <authorList>
            <person name="Ichikawa N."/>
            <person name="Oguchi A."/>
            <person name="Ikeda H."/>
            <person name="Ishikawa J."/>
            <person name="Kitani S."/>
            <person name="Watanabe Y."/>
            <person name="Nakamura S."/>
            <person name="Katano Y."/>
            <person name="Kishi E."/>
            <person name="Sasagawa M."/>
            <person name="Ankai A."/>
            <person name="Fukui S."/>
            <person name="Hashimoto Y."/>
            <person name="Kamata S."/>
            <person name="Otoguro M."/>
            <person name="Tanikawa S."/>
            <person name="Nihira T."/>
            <person name="Horinouchi S."/>
            <person name="Ohnishi Y."/>
            <person name="Hayakawa M."/>
            <person name="Kuzuyama T."/>
            <person name="Arisawa A."/>
            <person name="Nomoto F."/>
            <person name="Miura H."/>
            <person name="Takahashi Y."/>
            <person name="Fujita N."/>
        </authorList>
    </citation>
    <scope>NUCLEOTIDE SEQUENCE [LARGE SCALE GENOMIC DNA]</scope>
    <source>
        <strain evidence="3">ATCC 33774 / DSM 43861 / JCM 3304 / KCC A-0304 / NBRC 14216 / KM-6054</strain>
    </source>
</reference>
<protein>
    <submittedName>
        <fullName evidence="2">Uncharacterized protein</fullName>
    </submittedName>
</protein>
<proteinExistence type="predicted"/>
<dbReference type="PATRIC" id="fig|452652.3.peg.3092"/>
<name>E4NCG1_KITSK</name>
<dbReference type="EMBL" id="AP010968">
    <property type="protein sequence ID" value="BAJ28892.1"/>
    <property type="molecule type" value="Genomic_DNA"/>
</dbReference>
<keyword evidence="3" id="KW-1185">Reference proteome</keyword>
<feature type="compositionally biased region" description="Basic and acidic residues" evidence="1">
    <location>
        <begin position="48"/>
        <end position="58"/>
    </location>
</feature>
<dbReference type="Proteomes" id="UP000007076">
    <property type="component" value="Chromosome"/>
</dbReference>
<evidence type="ECO:0000313" key="3">
    <source>
        <dbReference type="Proteomes" id="UP000007076"/>
    </source>
</evidence>
<organism evidence="2 3">
    <name type="scientific">Kitasatospora setae (strain ATCC 33774 / DSM 43861 / JCM 3304 / KCC A-0304 / NBRC 14216 / KM-6054)</name>
    <name type="common">Streptomyces setae</name>
    <dbReference type="NCBI Taxonomy" id="452652"/>
    <lineage>
        <taxon>Bacteria</taxon>
        <taxon>Bacillati</taxon>
        <taxon>Actinomycetota</taxon>
        <taxon>Actinomycetes</taxon>
        <taxon>Kitasatosporales</taxon>
        <taxon>Streptomycetaceae</taxon>
        <taxon>Kitasatospora</taxon>
    </lineage>
</organism>
<dbReference type="KEGG" id="ksk:KSE_30810"/>
<dbReference type="HOGENOM" id="CLU_2493779_0_0_11"/>
<gene>
    <name evidence="2" type="ordered locus">KSE_30810</name>
</gene>
<accession>E4NCG1</accession>